<feature type="region of interest" description="Disordered" evidence="5">
    <location>
        <begin position="41"/>
        <end position="206"/>
    </location>
</feature>
<gene>
    <name evidence="7" type="ORF">SCHCODRAFT_256910</name>
</gene>
<dbReference type="KEGG" id="scm:SCHCO_02665755"/>
<dbReference type="GO" id="GO:0008270">
    <property type="term" value="F:zinc ion binding"/>
    <property type="evidence" value="ECO:0007669"/>
    <property type="project" value="UniProtKB-KW"/>
</dbReference>
<dbReference type="PROSITE" id="PS50157">
    <property type="entry name" value="ZINC_FINGER_C2H2_2"/>
    <property type="match status" value="2"/>
</dbReference>
<evidence type="ECO:0000256" key="5">
    <source>
        <dbReference type="SAM" id="MobiDB-lite"/>
    </source>
</evidence>
<dbReference type="SMART" id="SM00355">
    <property type="entry name" value="ZnF_C2H2"/>
    <property type="match status" value="2"/>
</dbReference>
<dbReference type="SUPFAM" id="SSF57667">
    <property type="entry name" value="beta-beta-alpha zinc fingers"/>
    <property type="match status" value="1"/>
</dbReference>
<dbReference type="EMBL" id="GL377305">
    <property type="protein sequence ID" value="EFI97933.1"/>
    <property type="molecule type" value="Genomic_DNA"/>
</dbReference>
<dbReference type="RefSeq" id="XP_003032836.1">
    <property type="nucleotide sequence ID" value="XM_003032790.1"/>
</dbReference>
<evidence type="ECO:0000259" key="6">
    <source>
        <dbReference type="PROSITE" id="PS50157"/>
    </source>
</evidence>
<reference evidence="7 8" key="1">
    <citation type="journal article" date="2010" name="Nat. Biotechnol.">
        <title>Genome sequence of the model mushroom Schizophyllum commune.</title>
        <authorList>
            <person name="Ohm R.A."/>
            <person name="de Jong J.F."/>
            <person name="Lugones L.G."/>
            <person name="Aerts A."/>
            <person name="Kothe E."/>
            <person name="Stajich J.E."/>
            <person name="de Vries R.P."/>
            <person name="Record E."/>
            <person name="Levasseur A."/>
            <person name="Baker S.E."/>
            <person name="Bartholomew K.A."/>
            <person name="Coutinho P.M."/>
            <person name="Erdmann S."/>
            <person name="Fowler T.J."/>
            <person name="Gathman A.C."/>
            <person name="Lombard V."/>
            <person name="Henrissat B."/>
            <person name="Knabe N."/>
            <person name="Kuees U."/>
            <person name="Lilly W.W."/>
            <person name="Lindquist E."/>
            <person name="Lucas S."/>
            <person name="Magnuson J.K."/>
            <person name="Piumi F."/>
            <person name="Raudaskoski M."/>
            <person name="Salamov A."/>
            <person name="Schmutz J."/>
            <person name="Schwarze F.W.M.R."/>
            <person name="vanKuyk P.A."/>
            <person name="Horton J.S."/>
            <person name="Grigoriev I.V."/>
            <person name="Woesten H.A.B."/>
        </authorList>
    </citation>
    <scope>NUCLEOTIDE SEQUENCE [LARGE SCALE GENOMIC DNA]</scope>
    <source>
        <strain evidence="8">H4-8 / FGSC 9210</strain>
    </source>
</reference>
<dbReference type="HOGENOM" id="CLU_877601_0_0_1"/>
<dbReference type="OrthoDB" id="6077919at2759"/>
<dbReference type="Pfam" id="PF12874">
    <property type="entry name" value="zf-met"/>
    <property type="match status" value="1"/>
</dbReference>
<keyword evidence="8" id="KW-1185">Reference proteome</keyword>
<dbReference type="InterPro" id="IPR013087">
    <property type="entry name" value="Znf_C2H2_type"/>
</dbReference>
<dbReference type="InterPro" id="IPR036236">
    <property type="entry name" value="Znf_C2H2_sf"/>
</dbReference>
<dbReference type="PANTHER" id="PTHR23235">
    <property type="entry name" value="KRUEPPEL-LIKE TRANSCRIPTION FACTOR"/>
    <property type="match status" value="1"/>
</dbReference>
<protein>
    <submittedName>
        <fullName evidence="7">Expressed protein</fullName>
    </submittedName>
</protein>
<dbReference type="PANTHER" id="PTHR23235:SF120">
    <property type="entry name" value="KRUPPEL-LIKE FACTOR 15"/>
    <property type="match status" value="1"/>
</dbReference>
<keyword evidence="1" id="KW-0479">Metal-binding</keyword>
<organism evidence="8">
    <name type="scientific">Schizophyllum commune (strain H4-8 / FGSC 9210)</name>
    <name type="common">Split gill fungus</name>
    <dbReference type="NCBI Taxonomy" id="578458"/>
    <lineage>
        <taxon>Eukaryota</taxon>
        <taxon>Fungi</taxon>
        <taxon>Dikarya</taxon>
        <taxon>Basidiomycota</taxon>
        <taxon>Agaricomycotina</taxon>
        <taxon>Agaricomycetes</taxon>
        <taxon>Agaricomycetidae</taxon>
        <taxon>Agaricales</taxon>
        <taxon>Schizophyllaceae</taxon>
        <taxon>Schizophyllum</taxon>
    </lineage>
</organism>
<evidence type="ECO:0000256" key="4">
    <source>
        <dbReference type="PROSITE-ProRule" id="PRU00042"/>
    </source>
</evidence>
<dbReference type="InParanoid" id="D8Q1G1"/>
<evidence type="ECO:0000313" key="8">
    <source>
        <dbReference type="Proteomes" id="UP000007431"/>
    </source>
</evidence>
<dbReference type="GO" id="GO:0000981">
    <property type="term" value="F:DNA-binding transcription factor activity, RNA polymerase II-specific"/>
    <property type="evidence" value="ECO:0007669"/>
    <property type="project" value="TreeGrafter"/>
</dbReference>
<dbReference type="VEuPathDB" id="FungiDB:SCHCODRAFT_02665755"/>
<feature type="domain" description="C2H2-type" evidence="6">
    <location>
        <begin position="234"/>
        <end position="264"/>
    </location>
</feature>
<keyword evidence="3" id="KW-0862">Zinc</keyword>
<dbReference type="AlphaFoldDB" id="D8Q1G1"/>
<dbReference type="PROSITE" id="PS00028">
    <property type="entry name" value="ZINC_FINGER_C2H2_1"/>
    <property type="match status" value="2"/>
</dbReference>
<name>D8Q1G1_SCHCM</name>
<dbReference type="OMA" id="EVSGPMH"/>
<evidence type="ECO:0000256" key="3">
    <source>
        <dbReference type="ARBA" id="ARBA00022833"/>
    </source>
</evidence>
<dbReference type="Proteomes" id="UP000007431">
    <property type="component" value="Unassembled WGS sequence"/>
</dbReference>
<evidence type="ECO:0000256" key="2">
    <source>
        <dbReference type="ARBA" id="ARBA00022771"/>
    </source>
</evidence>
<sequence>MLNEVNGGAYPPDVISRGRAGSAVAQSELAYFQDGYGASYGSARGVAEPQGPSAGEGGRRDRSKLPSGGAAPSYWSKPPSFGRAGNPAARDVVQPGSRLDGPSAEPAPLYSTIANALTPVSPDHVYAQPRSPYPKMEVASPTLSYSTPLPAAGAPDESQGQRYPIGQPYASTGPRSAIESVATTASPPPASPQEKKGPSGRPQKMHQCPVCQKWFPRPGGLQTHMNSHNNVKPYVCGFHECNLRFTVQSNARRHRRNAHGNEFAQQYEEAERRQPPKQPNITFDDPVVNSQIFLEAPRQLMWLPPNEPEEEMMGIVS</sequence>
<dbReference type="GeneID" id="9595936"/>
<dbReference type="GO" id="GO:0000978">
    <property type="term" value="F:RNA polymerase II cis-regulatory region sequence-specific DNA binding"/>
    <property type="evidence" value="ECO:0007669"/>
    <property type="project" value="TreeGrafter"/>
</dbReference>
<accession>D8Q1G1</accession>
<evidence type="ECO:0000256" key="1">
    <source>
        <dbReference type="ARBA" id="ARBA00022723"/>
    </source>
</evidence>
<dbReference type="Gene3D" id="3.30.160.60">
    <property type="entry name" value="Classic Zinc Finger"/>
    <property type="match status" value="2"/>
</dbReference>
<feature type="domain" description="C2H2-type" evidence="6">
    <location>
        <begin position="206"/>
        <end position="233"/>
    </location>
</feature>
<dbReference type="eggNOG" id="KOG1721">
    <property type="taxonomic scope" value="Eukaryota"/>
</dbReference>
<proteinExistence type="predicted"/>
<keyword evidence="2 4" id="KW-0863">Zinc-finger</keyword>
<evidence type="ECO:0000313" key="7">
    <source>
        <dbReference type="EMBL" id="EFI97933.1"/>
    </source>
</evidence>